<evidence type="ECO:0000313" key="4">
    <source>
        <dbReference type="Proteomes" id="UP000437736"/>
    </source>
</evidence>
<dbReference type="Pfam" id="PF00498">
    <property type="entry name" value="FHA"/>
    <property type="match status" value="1"/>
</dbReference>
<sequence length="168" mass="17945">MSTPLLTILKYVFLAVLYLFFLRVLRAVWIELREPKVTTVEAGGTPLGAPRPSVAPVPVDGSDPPTIVTGLGPETLVEAGPDGLPGRRFPVGNEMSIGRSPGCGVALPEDTFVSQVHARVFRRDGMVWVEDLGSTNGTYVNDSRVDGAAPLRPGDRLHVGQTVLELST</sequence>
<dbReference type="PROSITE" id="PS50006">
    <property type="entry name" value="FHA_DOMAIN"/>
    <property type="match status" value="1"/>
</dbReference>
<dbReference type="InterPro" id="IPR000253">
    <property type="entry name" value="FHA_dom"/>
</dbReference>
<dbReference type="Proteomes" id="UP000437736">
    <property type="component" value="Unassembled WGS sequence"/>
</dbReference>
<keyword evidence="4" id="KW-1185">Reference proteome</keyword>
<evidence type="ECO:0000256" key="1">
    <source>
        <dbReference type="ARBA" id="ARBA00022553"/>
    </source>
</evidence>
<dbReference type="Gene3D" id="2.60.200.20">
    <property type="match status" value="1"/>
</dbReference>
<dbReference type="CDD" id="cd00060">
    <property type="entry name" value="FHA"/>
    <property type="match status" value="1"/>
</dbReference>
<proteinExistence type="predicted"/>
<dbReference type="SUPFAM" id="SSF49879">
    <property type="entry name" value="SMAD/FHA domain"/>
    <property type="match status" value="1"/>
</dbReference>
<reference evidence="3 4" key="1">
    <citation type="submission" date="2019-11" db="EMBL/GenBank/DDBJ databases">
        <title>Acidiferrimicrobium australis gen. nov., sp. nov., an acidophilic and obligately heterotrophic, member of the Actinobacteria that catalyses dissimilatory oxido- reduction of iron isolated from metal-rich acidic water in Chile.</title>
        <authorList>
            <person name="Gonzalez D."/>
            <person name="Huber K."/>
            <person name="Hedrich S."/>
            <person name="Rojas-Villalobos C."/>
            <person name="Quatrini R."/>
            <person name="Dinamarca M.A."/>
            <person name="Schwarz A."/>
            <person name="Canales C."/>
            <person name="Nancucheo I."/>
        </authorList>
    </citation>
    <scope>NUCLEOTIDE SEQUENCE [LARGE SCALE GENOMIC DNA]</scope>
    <source>
        <strain evidence="3 4">USS-CCA1</strain>
    </source>
</reference>
<dbReference type="SMART" id="SM00240">
    <property type="entry name" value="FHA"/>
    <property type="match status" value="1"/>
</dbReference>
<dbReference type="PANTHER" id="PTHR23308">
    <property type="entry name" value="NUCLEAR INHIBITOR OF PROTEIN PHOSPHATASE-1"/>
    <property type="match status" value="1"/>
</dbReference>
<dbReference type="EMBL" id="WJHE01000405">
    <property type="protein sequence ID" value="MST32840.1"/>
    <property type="molecule type" value="Genomic_DNA"/>
</dbReference>
<evidence type="ECO:0000313" key="3">
    <source>
        <dbReference type="EMBL" id="MST32840.1"/>
    </source>
</evidence>
<keyword evidence="1" id="KW-0597">Phosphoprotein</keyword>
<organism evidence="3 4">
    <name type="scientific">Acidiferrimicrobium australe</name>
    <dbReference type="NCBI Taxonomy" id="2664430"/>
    <lineage>
        <taxon>Bacteria</taxon>
        <taxon>Bacillati</taxon>
        <taxon>Actinomycetota</taxon>
        <taxon>Acidimicrobiia</taxon>
        <taxon>Acidimicrobiales</taxon>
        <taxon>Acidimicrobiaceae</taxon>
        <taxon>Acidiferrimicrobium</taxon>
    </lineage>
</organism>
<protein>
    <submittedName>
        <fullName evidence="3">FHA domain-containing protein</fullName>
    </submittedName>
</protein>
<dbReference type="InterPro" id="IPR008984">
    <property type="entry name" value="SMAD_FHA_dom_sf"/>
</dbReference>
<evidence type="ECO:0000259" key="2">
    <source>
        <dbReference type="PROSITE" id="PS50006"/>
    </source>
</evidence>
<name>A0ABW9QTI1_9ACTN</name>
<gene>
    <name evidence="3" type="ORF">GHK86_08920</name>
</gene>
<accession>A0ABW9QTI1</accession>
<comment type="caution">
    <text evidence="3">The sequence shown here is derived from an EMBL/GenBank/DDBJ whole genome shotgun (WGS) entry which is preliminary data.</text>
</comment>
<dbReference type="InterPro" id="IPR050923">
    <property type="entry name" value="Cell_Proc_Reg/RNA_Proc"/>
</dbReference>
<feature type="domain" description="FHA" evidence="2">
    <location>
        <begin position="95"/>
        <end position="145"/>
    </location>
</feature>